<dbReference type="Proteomes" id="UP000184114">
    <property type="component" value="Unassembled WGS sequence"/>
</dbReference>
<proteinExistence type="predicted"/>
<keyword evidence="1" id="KW-0812">Transmembrane</keyword>
<keyword evidence="1" id="KW-1133">Transmembrane helix</keyword>
<reference evidence="3" key="1">
    <citation type="submission" date="2016-11" db="EMBL/GenBank/DDBJ databases">
        <authorList>
            <person name="Varghese N."/>
            <person name="Submissions S."/>
        </authorList>
    </citation>
    <scope>NUCLEOTIDE SEQUENCE [LARGE SCALE GENOMIC DNA]</scope>
    <source>
        <strain evidence="3">DSM 18095</strain>
    </source>
</reference>
<gene>
    <name evidence="2" type="ORF">SAMN02745784_01806</name>
</gene>
<feature type="transmembrane region" description="Helical" evidence="1">
    <location>
        <begin position="272"/>
        <end position="290"/>
    </location>
</feature>
<dbReference type="AlphaFoldDB" id="A0A1M4W9M1"/>
<evidence type="ECO:0000256" key="1">
    <source>
        <dbReference type="SAM" id="Phobius"/>
    </source>
</evidence>
<dbReference type="GeneID" id="90994226"/>
<keyword evidence="3" id="KW-1185">Reference proteome</keyword>
<feature type="transmembrane region" description="Helical" evidence="1">
    <location>
        <begin position="338"/>
        <end position="355"/>
    </location>
</feature>
<name>A0A1M4W9M1_9FIRM</name>
<accession>A0A1M4W9M1</accession>
<feature type="transmembrane region" description="Helical" evidence="1">
    <location>
        <begin position="61"/>
        <end position="79"/>
    </location>
</feature>
<keyword evidence="1" id="KW-0472">Membrane</keyword>
<organism evidence="2 3">
    <name type="scientific">Tissierella praeacuta DSM 18095</name>
    <dbReference type="NCBI Taxonomy" id="1123404"/>
    <lineage>
        <taxon>Bacteria</taxon>
        <taxon>Bacillati</taxon>
        <taxon>Bacillota</taxon>
        <taxon>Tissierellia</taxon>
        <taxon>Tissierellales</taxon>
        <taxon>Tissierellaceae</taxon>
        <taxon>Tissierella</taxon>
    </lineage>
</organism>
<feature type="transmembrane region" description="Helical" evidence="1">
    <location>
        <begin position="310"/>
        <end position="332"/>
    </location>
</feature>
<sequence length="364" mass="42029">MNRSILKHETRSMKWISLLSVIISFFIILMFSINLNTKYERMIFDGISGNETLIKDAMERIAPMVLVLFTVIAIIQVFMQFQSEKGQEIGRFLKALPIKREEFFKVKILLGLANITLGFIVLIIGLIVVRKSNMFWIKDIYKISLISEPFIEIDSVGTILKEMGIIYFVVISFYTFLFMIQYTFTHTVGGIVTGILIWLAPLFLLWATILTLGRFNIISIYRSELLNKILEKANWLLPWAYPIDYGSIDLIIDNTGRSIVRKNIIENLSLKYLVGIILSSLNITIAYKFAKNSKIEDENRIIIFKIFRQIFKFGVTICSGLLVSMIFNRFLMIEINNILFLIIILVSAYIGYFISNKITEVGNR</sequence>
<protein>
    <recommendedName>
        <fullName evidence="4">ABC-2 family transporter protein</fullName>
    </recommendedName>
</protein>
<evidence type="ECO:0000313" key="3">
    <source>
        <dbReference type="Proteomes" id="UP000184114"/>
    </source>
</evidence>
<feature type="transmembrane region" description="Helical" evidence="1">
    <location>
        <begin position="190"/>
        <end position="212"/>
    </location>
</feature>
<dbReference type="STRING" id="1123404.SAMN02745784_01806"/>
<evidence type="ECO:0008006" key="4">
    <source>
        <dbReference type="Google" id="ProtNLM"/>
    </source>
</evidence>
<feature type="transmembrane region" description="Helical" evidence="1">
    <location>
        <begin position="15"/>
        <end position="35"/>
    </location>
</feature>
<feature type="transmembrane region" description="Helical" evidence="1">
    <location>
        <begin position="165"/>
        <end position="184"/>
    </location>
</feature>
<dbReference type="EMBL" id="FQTY01000006">
    <property type="protein sequence ID" value="SHE77783.1"/>
    <property type="molecule type" value="Genomic_DNA"/>
</dbReference>
<dbReference type="RefSeq" id="WP_072975589.1">
    <property type="nucleotide sequence ID" value="NZ_FQTY01000006.1"/>
</dbReference>
<feature type="transmembrane region" description="Helical" evidence="1">
    <location>
        <begin position="108"/>
        <end position="129"/>
    </location>
</feature>
<evidence type="ECO:0000313" key="2">
    <source>
        <dbReference type="EMBL" id="SHE77783.1"/>
    </source>
</evidence>